<gene>
    <name evidence="5" type="ORF">GCM10011358_28890</name>
</gene>
<dbReference type="InterPro" id="IPR016169">
    <property type="entry name" value="FAD-bd_PCMH_sub2"/>
</dbReference>
<dbReference type="Pfam" id="PF02913">
    <property type="entry name" value="FAD-oxidase_C"/>
    <property type="match status" value="1"/>
</dbReference>
<proteinExistence type="inferred from homology"/>
<keyword evidence="6" id="KW-1185">Reference proteome</keyword>
<keyword evidence="3" id="KW-0274">FAD</keyword>
<dbReference type="InterPro" id="IPR016166">
    <property type="entry name" value="FAD-bd_PCMH"/>
</dbReference>
<evidence type="ECO:0000256" key="2">
    <source>
        <dbReference type="ARBA" id="ARBA00022630"/>
    </source>
</evidence>
<dbReference type="InterPro" id="IPR016164">
    <property type="entry name" value="FAD-linked_Oxase-like_C"/>
</dbReference>
<dbReference type="Gene3D" id="1.10.45.10">
    <property type="entry name" value="Vanillyl-alcohol Oxidase, Chain A, domain 4"/>
    <property type="match status" value="1"/>
</dbReference>
<dbReference type="InterPro" id="IPR036318">
    <property type="entry name" value="FAD-bd_PCMH-like_sf"/>
</dbReference>
<dbReference type="Gene3D" id="3.30.70.2740">
    <property type="match status" value="1"/>
</dbReference>
<dbReference type="Gene3D" id="3.30.43.10">
    <property type="entry name" value="Uridine Diphospho-n-acetylenolpyruvylglucosamine Reductase, domain 2"/>
    <property type="match status" value="1"/>
</dbReference>
<name>A0ABQ1QTQ5_9RHOB</name>
<dbReference type="SUPFAM" id="SSF55103">
    <property type="entry name" value="FAD-linked oxidases, C-terminal domain"/>
    <property type="match status" value="1"/>
</dbReference>
<evidence type="ECO:0000259" key="4">
    <source>
        <dbReference type="PROSITE" id="PS51387"/>
    </source>
</evidence>
<comment type="caution">
    <text evidence="5">The sequence shown here is derived from an EMBL/GenBank/DDBJ whole genome shotgun (WGS) entry which is preliminary data.</text>
</comment>
<comment type="similarity">
    <text evidence="1">Belongs to the FAD-binding oxidoreductase/transferase type 4 family.</text>
</comment>
<feature type="domain" description="FAD-binding PCMH-type" evidence="4">
    <location>
        <begin position="42"/>
        <end position="223"/>
    </location>
</feature>
<dbReference type="InterPro" id="IPR051264">
    <property type="entry name" value="FAD-oxidored/transferase_4"/>
</dbReference>
<sequence>MTTPPLNPADDAFAARLRAAGLPEDAFRPVEPRYLEERRGLLQGRAGLVVAPRVTEEVATVIRAANTARVGVVPYGGGTGLVGGQVCADGPAPLVLSLERMGAIRGVWPEENVLVAEAGAVLAEVQAAAEAVDRLFPLSLASEGTARIGGTLATNAGGVNVLRYGNARELCLGIEAVLPDGSVMHGLKRLRKDNTGYDLRGLLVGAEGTLGVITAAALRLFPRPAREGTALMVVASPRAALELLALAGARVGPGLNAFELISGQGMGFLAETGCTARVPFTDLPDWAVLIDLGLGPGDDPEAALADLFEAGAAAGLVSDGVIAHSEAQRAGLWAMREQIPEANKRVGAIGSHDISLPLSAIPDFLVVAGEAVARLGPYRVNAFGHLGDGNLHYNVFPPEGRTKSDFPGAREIVARTVHDIVAGFDGSFSAEHGVGRFKVDDLARYGDPARLAVMRAIKAALDPQGIMNPGAVLG</sequence>
<protein>
    <submittedName>
        <fullName evidence="5">D-2-hydroxyacid dehydrogenase</fullName>
    </submittedName>
</protein>
<dbReference type="InterPro" id="IPR016167">
    <property type="entry name" value="FAD-bd_PCMH_sub1"/>
</dbReference>
<keyword evidence="2" id="KW-0285">Flavoprotein</keyword>
<accession>A0ABQ1QTQ5</accession>
<dbReference type="Gene3D" id="3.30.465.10">
    <property type="match status" value="1"/>
</dbReference>
<organism evidence="5 6">
    <name type="scientific">Sinisalibacter lacisalsi</name>
    <dbReference type="NCBI Taxonomy" id="1526570"/>
    <lineage>
        <taxon>Bacteria</taxon>
        <taxon>Pseudomonadati</taxon>
        <taxon>Pseudomonadota</taxon>
        <taxon>Alphaproteobacteria</taxon>
        <taxon>Rhodobacterales</taxon>
        <taxon>Roseobacteraceae</taxon>
        <taxon>Sinisalibacter</taxon>
    </lineage>
</organism>
<reference evidence="6" key="1">
    <citation type="journal article" date="2019" name="Int. J. Syst. Evol. Microbiol.">
        <title>The Global Catalogue of Microorganisms (GCM) 10K type strain sequencing project: providing services to taxonomists for standard genome sequencing and annotation.</title>
        <authorList>
            <consortium name="The Broad Institute Genomics Platform"/>
            <consortium name="The Broad Institute Genome Sequencing Center for Infectious Disease"/>
            <person name="Wu L."/>
            <person name="Ma J."/>
        </authorList>
    </citation>
    <scope>NUCLEOTIDE SEQUENCE [LARGE SCALE GENOMIC DNA]</scope>
    <source>
        <strain evidence="6">CGMCC 1.12922</strain>
    </source>
</reference>
<dbReference type="InterPro" id="IPR016171">
    <property type="entry name" value="Vanillyl_alc_oxidase_C-sub2"/>
</dbReference>
<evidence type="ECO:0000256" key="1">
    <source>
        <dbReference type="ARBA" id="ARBA00008000"/>
    </source>
</evidence>
<dbReference type="PANTHER" id="PTHR43716">
    <property type="entry name" value="D-2-HYDROXYGLUTARATE DEHYDROGENASE, MITOCHONDRIAL"/>
    <property type="match status" value="1"/>
</dbReference>
<evidence type="ECO:0000313" key="6">
    <source>
        <dbReference type="Proteomes" id="UP000617355"/>
    </source>
</evidence>
<evidence type="ECO:0000256" key="3">
    <source>
        <dbReference type="ARBA" id="ARBA00022827"/>
    </source>
</evidence>
<dbReference type="InterPro" id="IPR006094">
    <property type="entry name" value="Oxid_FAD_bind_N"/>
</dbReference>
<dbReference type="SUPFAM" id="SSF56176">
    <property type="entry name" value="FAD-binding/transporter-associated domain-like"/>
    <property type="match status" value="1"/>
</dbReference>
<dbReference type="PANTHER" id="PTHR43716:SF2">
    <property type="entry name" value="BLL6224 PROTEIN"/>
    <property type="match status" value="1"/>
</dbReference>
<dbReference type="Gene3D" id="3.30.70.2190">
    <property type="match status" value="1"/>
</dbReference>
<dbReference type="RefSeq" id="WP_188529043.1">
    <property type="nucleotide sequence ID" value="NZ_BMGI01000005.1"/>
</dbReference>
<dbReference type="PROSITE" id="PS51387">
    <property type="entry name" value="FAD_PCMH"/>
    <property type="match status" value="1"/>
</dbReference>
<evidence type="ECO:0000313" key="5">
    <source>
        <dbReference type="EMBL" id="GGD43282.1"/>
    </source>
</evidence>
<dbReference type="Pfam" id="PF01565">
    <property type="entry name" value="FAD_binding_4"/>
    <property type="match status" value="1"/>
</dbReference>
<dbReference type="Proteomes" id="UP000617355">
    <property type="component" value="Unassembled WGS sequence"/>
</dbReference>
<dbReference type="EMBL" id="BMGI01000005">
    <property type="protein sequence ID" value="GGD43282.1"/>
    <property type="molecule type" value="Genomic_DNA"/>
</dbReference>
<dbReference type="InterPro" id="IPR004113">
    <property type="entry name" value="FAD-bd_oxidored_4_C"/>
</dbReference>